<dbReference type="PANTHER" id="PTHR45661:SF3">
    <property type="entry name" value="IG-LIKE DOMAIN-CONTAINING PROTEIN"/>
    <property type="match status" value="1"/>
</dbReference>
<reference evidence="1 2" key="1">
    <citation type="submission" date="2024-04" db="EMBL/GenBank/DDBJ databases">
        <title>Tritrichomonas musculus Genome.</title>
        <authorList>
            <person name="Alves-Ferreira E."/>
            <person name="Grigg M."/>
            <person name="Lorenzi H."/>
            <person name="Galac M."/>
        </authorList>
    </citation>
    <scope>NUCLEOTIDE SEQUENCE [LARGE SCALE GENOMIC DNA]</scope>
    <source>
        <strain evidence="1 2">EAF2021</strain>
    </source>
</reference>
<dbReference type="EMBL" id="JAPFFF010000062">
    <property type="protein sequence ID" value="KAK8836974.1"/>
    <property type="molecule type" value="Genomic_DNA"/>
</dbReference>
<keyword evidence="2" id="KW-1185">Reference proteome</keyword>
<sequence length="526" mass="59702">MGKKKSINNIIQQNGLFFILNEKNKTCSLSNTSGKNDHIFIPRSIHYKDQEYIVTSITKINQDFTPKVKSIQFPSDSEVRTIKPMALAFSFLESLEIPASITEFKDDWLFGAKYLTQIKVAPNNRHFMYVDNKFLVGKSDKNSDNYDILLFVRRDIKNFIIPSMIKQIGNFSFSESSIESIEIPSHIERIHSSAFSHCQFLQTVHIPIDTKLRIIEEGVFESCLINKIFIPPQITRISDGAFFTSLFPIQVEFSPDSQIEELGKNCFGESAIQSFCLPPSVKYLRDGSFADCVDLESFQIPADSKLEIIERYTFSCTQIKSLTIPANVNELGECWCENTKNLTKVTIDPSNKVYTNYDDDGKVVIGKSDIESDVYDILVFVSRDIERFTIPSFITNINSNAFNDSLIQSIIIPPKVKFIGNGAFSCCDFLKKIEFDPDSELQVIGKEAFNCCPIGSFIIPRNVTSIEEGIFADCKYFQIIEIEDNSKLSLDELYNALNFGVPINIFIQIPVNLRNNLTNNISQQNP</sequence>
<organism evidence="1 2">
    <name type="scientific">Tritrichomonas musculus</name>
    <dbReference type="NCBI Taxonomy" id="1915356"/>
    <lineage>
        <taxon>Eukaryota</taxon>
        <taxon>Metamonada</taxon>
        <taxon>Parabasalia</taxon>
        <taxon>Tritrichomonadida</taxon>
        <taxon>Tritrichomonadidae</taxon>
        <taxon>Tritrichomonas</taxon>
    </lineage>
</organism>
<evidence type="ECO:0008006" key="3">
    <source>
        <dbReference type="Google" id="ProtNLM"/>
    </source>
</evidence>
<dbReference type="Pfam" id="PF13306">
    <property type="entry name" value="LRR_5"/>
    <property type="match status" value="4"/>
</dbReference>
<evidence type="ECO:0000313" key="2">
    <source>
        <dbReference type="Proteomes" id="UP001470230"/>
    </source>
</evidence>
<dbReference type="PANTHER" id="PTHR45661">
    <property type="entry name" value="SURFACE ANTIGEN"/>
    <property type="match status" value="1"/>
</dbReference>
<dbReference type="InterPro" id="IPR026906">
    <property type="entry name" value="LRR_5"/>
</dbReference>
<dbReference type="InterPro" id="IPR053139">
    <property type="entry name" value="Surface_bspA-like"/>
</dbReference>
<proteinExistence type="predicted"/>
<accession>A0ABR2GSS8</accession>
<gene>
    <name evidence="1" type="ORF">M9Y10_037010</name>
</gene>
<protein>
    <recommendedName>
        <fullName evidence="3">Surface antigen BspA-like</fullName>
    </recommendedName>
</protein>
<comment type="caution">
    <text evidence="1">The sequence shown here is derived from an EMBL/GenBank/DDBJ whole genome shotgun (WGS) entry which is preliminary data.</text>
</comment>
<dbReference type="Gene3D" id="3.80.10.10">
    <property type="entry name" value="Ribonuclease Inhibitor"/>
    <property type="match status" value="3"/>
</dbReference>
<dbReference type="InterPro" id="IPR032675">
    <property type="entry name" value="LRR_dom_sf"/>
</dbReference>
<evidence type="ECO:0000313" key="1">
    <source>
        <dbReference type="EMBL" id="KAK8836974.1"/>
    </source>
</evidence>
<dbReference type="SUPFAM" id="SSF52058">
    <property type="entry name" value="L domain-like"/>
    <property type="match status" value="1"/>
</dbReference>
<dbReference type="Proteomes" id="UP001470230">
    <property type="component" value="Unassembled WGS sequence"/>
</dbReference>
<name>A0ABR2GSS8_9EUKA</name>